<dbReference type="RefSeq" id="WP_068838290.1">
    <property type="nucleotide sequence ID" value="NZ_BMXC01000003.1"/>
</dbReference>
<evidence type="ECO:0000313" key="1">
    <source>
        <dbReference type="EMBL" id="SFU82867.1"/>
    </source>
</evidence>
<organism evidence="1 2">
    <name type="scientific">Pontibacter akesuensis</name>
    <dbReference type="NCBI Taxonomy" id="388950"/>
    <lineage>
        <taxon>Bacteria</taxon>
        <taxon>Pseudomonadati</taxon>
        <taxon>Bacteroidota</taxon>
        <taxon>Cytophagia</taxon>
        <taxon>Cytophagales</taxon>
        <taxon>Hymenobacteraceae</taxon>
        <taxon>Pontibacter</taxon>
    </lineage>
</organism>
<accession>A0A1I7JCC8</accession>
<dbReference type="AlphaFoldDB" id="A0A1I7JCC8"/>
<proteinExistence type="predicted"/>
<name>A0A1I7JCC8_9BACT</name>
<dbReference type="EMBL" id="FPCA01000003">
    <property type="protein sequence ID" value="SFU82867.1"/>
    <property type="molecule type" value="Genomic_DNA"/>
</dbReference>
<protein>
    <submittedName>
        <fullName evidence="1">Uncharacterized protein</fullName>
    </submittedName>
</protein>
<evidence type="ECO:0000313" key="2">
    <source>
        <dbReference type="Proteomes" id="UP000182491"/>
    </source>
</evidence>
<dbReference type="STRING" id="388950.GCA_001611675_02351"/>
<dbReference type="Proteomes" id="UP000182491">
    <property type="component" value="Unassembled WGS sequence"/>
</dbReference>
<gene>
    <name evidence="1" type="ORF">SAMN04487941_2714</name>
</gene>
<dbReference type="OrthoDB" id="1273397at2"/>
<keyword evidence="2" id="KW-1185">Reference proteome</keyword>
<reference evidence="2" key="1">
    <citation type="submission" date="2016-10" db="EMBL/GenBank/DDBJ databases">
        <authorList>
            <person name="Varghese N."/>
        </authorList>
    </citation>
    <scope>NUCLEOTIDE SEQUENCE [LARGE SCALE GENOMIC DNA]</scope>
    <source>
        <strain evidence="2">DSM 18820</strain>
    </source>
</reference>
<sequence length="528" mass="59832">MLQFKLTVSADTGKHEWLGEFVKLQILDARQQHRAEAYGQVQTTLPAGLYTLRSQLHGSVKDEVIYLNDDKNYKIDFPGYNSSIPFNWSCESGSVGNILSEVIDFSLSNPGIIESKSSSVSGGIMLFIHQQRHSFSDSKPMLEGFTLYDQHHYPLIKYPENSGTMQDTEQGWSSNCTNLASGPYYLQYFGKDEAREIPLYVYKGWVTQLFLTTEYRHRIAFSDMKILLSPVGALFRTTERDHFITDLALRRFRNGVYTFSERVISELVNGKFTNPMLGIIGAYLYLKSTFKNKDHLIGTVLWNLEHNLLKDPSAPDILALKLLRQERFGGDENIKAPVHPPMLRVGMEAIIEASLERAELLPQGHRLEKIADRLYSDCSWTSYEPLAQEKLSKSTKSINGSFSAGNSSGSILGAAVDPFFLYDESSAVYDHENRMRECARDLNSLDLILYNRSSASPLTLKEVSQYMGLPPHTIRRKVSNLLSLLTGKYDSERIFKLAAPLKQLKTRQELYKYLSKVDGLNDLVPKAD</sequence>